<dbReference type="InterPro" id="IPR036412">
    <property type="entry name" value="HAD-like_sf"/>
</dbReference>
<protein>
    <recommendedName>
        <fullName evidence="4">Haloacid dehalogenase</fullName>
    </recommendedName>
</protein>
<dbReference type="GO" id="GO:0016787">
    <property type="term" value="F:hydrolase activity"/>
    <property type="evidence" value="ECO:0007669"/>
    <property type="project" value="UniProtKB-KW"/>
</dbReference>
<sequence>MTILEQVTFDLDGTLADAPFERLVLPHVYKELLRLGIAQPQERLFKEQLRRFEEERRVDAFHWDDLVLQVLRAEGIEASLVMAELIEREDVAKALSEERLFPDVIAGLRAIRALGFGISVLTNGHARYQRAVFAKMGVSDLFDVIVGPDILGTSKPNPAVFSHESLTLPVRMHVGDLLTQDVAVAKNAGIRGVMVARPRQTVEGFDRLRAYTPAERPHVALTSGLLLRQYEKEHRYLARPLPAAALTKDSAAFPDAIVFSLEELPALLCTP</sequence>
<dbReference type="RefSeq" id="WP_067718745.1">
    <property type="nucleotide sequence ID" value="NZ_LPVJ01000061.1"/>
</dbReference>
<dbReference type="OrthoDB" id="25198at2"/>
<dbReference type="InterPro" id="IPR006439">
    <property type="entry name" value="HAD-SF_hydro_IA"/>
</dbReference>
<dbReference type="SFLD" id="SFLDG01129">
    <property type="entry name" value="C1.5:_HAD__Beta-PGM__Phosphata"/>
    <property type="match status" value="1"/>
</dbReference>
<dbReference type="Gene3D" id="1.10.150.520">
    <property type="match status" value="1"/>
</dbReference>
<organism evidence="2 3">
    <name type="scientific">Ferroacidibacillus organovorans</name>
    <dbReference type="NCBI Taxonomy" id="1765683"/>
    <lineage>
        <taxon>Bacteria</taxon>
        <taxon>Bacillati</taxon>
        <taxon>Bacillota</taxon>
        <taxon>Bacilli</taxon>
        <taxon>Bacillales</taxon>
        <taxon>Alicyclobacillaceae</taxon>
        <taxon>Ferroacidibacillus</taxon>
    </lineage>
</organism>
<reference evidence="2 3" key="1">
    <citation type="submission" date="2015-12" db="EMBL/GenBank/DDBJ databases">
        <title>Draft genome sequence of Acidibacillus ferrooxidans ITV001, isolated from a chalcopyrite acid mine drainage site in Brazil.</title>
        <authorList>
            <person name="Dall'Agnol H."/>
            <person name="Nancucheo I."/>
            <person name="Johnson B."/>
            <person name="Oliveira R."/>
            <person name="Leite L."/>
            <person name="Pylro V."/>
            <person name="Nunes G.L."/>
            <person name="Tzotzos G."/>
            <person name="Fernandes G.R."/>
            <person name="Dutra J."/>
            <person name="Orellana S.C."/>
            <person name="Oliveira G."/>
        </authorList>
    </citation>
    <scope>NUCLEOTIDE SEQUENCE [LARGE SCALE GENOMIC DNA]</scope>
    <source>
        <strain evidence="3">ITV01</strain>
    </source>
</reference>
<evidence type="ECO:0000313" key="2">
    <source>
        <dbReference type="EMBL" id="KUO94957.1"/>
    </source>
</evidence>
<dbReference type="SUPFAM" id="SSF56784">
    <property type="entry name" value="HAD-like"/>
    <property type="match status" value="1"/>
</dbReference>
<dbReference type="PRINTS" id="PR00413">
    <property type="entry name" value="HADHALOGNASE"/>
</dbReference>
<dbReference type="AlphaFoldDB" id="A0A101XPE2"/>
<keyword evidence="1" id="KW-0378">Hydrolase</keyword>
<gene>
    <name evidence="2" type="ORF">ATW55_04800</name>
</gene>
<dbReference type="NCBIfam" id="TIGR01549">
    <property type="entry name" value="HAD-SF-IA-v1"/>
    <property type="match status" value="1"/>
</dbReference>
<dbReference type="EMBL" id="LPVJ01000061">
    <property type="protein sequence ID" value="KUO94957.1"/>
    <property type="molecule type" value="Genomic_DNA"/>
</dbReference>
<evidence type="ECO:0008006" key="4">
    <source>
        <dbReference type="Google" id="ProtNLM"/>
    </source>
</evidence>
<accession>A0A101XPE2</accession>
<dbReference type="Proteomes" id="UP000053557">
    <property type="component" value="Unassembled WGS sequence"/>
</dbReference>
<dbReference type="InterPro" id="IPR023214">
    <property type="entry name" value="HAD_sf"/>
</dbReference>
<evidence type="ECO:0000313" key="3">
    <source>
        <dbReference type="Proteomes" id="UP000053557"/>
    </source>
</evidence>
<proteinExistence type="predicted"/>
<dbReference type="InterPro" id="IPR051540">
    <property type="entry name" value="S-2-haloacid_dehalogenase"/>
</dbReference>
<evidence type="ECO:0000256" key="1">
    <source>
        <dbReference type="ARBA" id="ARBA00022801"/>
    </source>
</evidence>
<name>A0A101XPE2_9BACL</name>
<keyword evidence="3" id="KW-1185">Reference proteome</keyword>
<dbReference type="PANTHER" id="PTHR43316">
    <property type="entry name" value="HYDROLASE, HALOACID DELAHOGENASE-RELATED"/>
    <property type="match status" value="1"/>
</dbReference>
<dbReference type="SFLD" id="SFLDS00003">
    <property type="entry name" value="Haloacid_Dehalogenase"/>
    <property type="match status" value="1"/>
</dbReference>
<comment type="caution">
    <text evidence="2">The sequence shown here is derived from an EMBL/GenBank/DDBJ whole genome shotgun (WGS) entry which is preliminary data.</text>
</comment>
<dbReference type="Gene3D" id="3.40.50.1000">
    <property type="entry name" value="HAD superfamily/HAD-like"/>
    <property type="match status" value="1"/>
</dbReference>
<dbReference type="Pfam" id="PF00702">
    <property type="entry name" value="Hydrolase"/>
    <property type="match status" value="1"/>
</dbReference>